<dbReference type="PROSITE" id="PS51318">
    <property type="entry name" value="TAT"/>
    <property type="match status" value="1"/>
</dbReference>
<dbReference type="SUPFAM" id="SSF51735">
    <property type="entry name" value="NAD(P)-binding Rossmann-fold domains"/>
    <property type="match status" value="1"/>
</dbReference>
<dbReference type="SUPFAM" id="SSF55347">
    <property type="entry name" value="Glyceraldehyde-3-phosphate dehydrogenase-like, C-terminal domain"/>
    <property type="match status" value="1"/>
</dbReference>
<name>A0A2Z4IJL7_9BACT</name>
<protein>
    <submittedName>
        <fullName evidence="3">Gfo/Idh/MocA family oxidoreductase</fullName>
    </submittedName>
</protein>
<dbReference type="Pfam" id="PF01408">
    <property type="entry name" value="GFO_IDH_MocA"/>
    <property type="match status" value="1"/>
</dbReference>
<dbReference type="Gene3D" id="3.40.50.720">
    <property type="entry name" value="NAD(P)-binding Rossmann-like Domain"/>
    <property type="match status" value="1"/>
</dbReference>
<accession>A0A2Z4IJL7</accession>
<dbReference type="PANTHER" id="PTHR43818">
    <property type="entry name" value="BCDNA.GH03377"/>
    <property type="match status" value="1"/>
</dbReference>
<dbReference type="OrthoDB" id="9763611at2"/>
<dbReference type="InterPro" id="IPR000683">
    <property type="entry name" value="Gfo/Idh/MocA-like_OxRdtase_N"/>
</dbReference>
<dbReference type="Proteomes" id="UP000248688">
    <property type="component" value="Chromosome"/>
</dbReference>
<keyword evidence="4" id="KW-1185">Reference proteome</keyword>
<dbReference type="AlphaFoldDB" id="A0A2Z4IJL7"/>
<dbReference type="EMBL" id="CP030041">
    <property type="protein sequence ID" value="AWW30718.1"/>
    <property type="molecule type" value="Genomic_DNA"/>
</dbReference>
<dbReference type="InterPro" id="IPR036291">
    <property type="entry name" value="NAD(P)-bd_dom_sf"/>
</dbReference>
<dbReference type="Gene3D" id="3.30.360.10">
    <property type="entry name" value="Dihydrodipicolinate Reductase, domain 2"/>
    <property type="match status" value="1"/>
</dbReference>
<dbReference type="InterPro" id="IPR043906">
    <property type="entry name" value="Gfo/Idh/MocA_OxRdtase_bact_C"/>
</dbReference>
<feature type="domain" description="Gfo/Idh/MocA-like oxidoreductase bacterial type C-terminal" evidence="2">
    <location>
        <begin position="216"/>
        <end position="429"/>
    </location>
</feature>
<evidence type="ECO:0000259" key="2">
    <source>
        <dbReference type="Pfam" id="PF19051"/>
    </source>
</evidence>
<dbReference type="PANTHER" id="PTHR43818:SF5">
    <property type="entry name" value="OXIDOREDUCTASE FAMILY PROTEIN"/>
    <property type="match status" value="1"/>
</dbReference>
<dbReference type="GO" id="GO:0000166">
    <property type="term" value="F:nucleotide binding"/>
    <property type="evidence" value="ECO:0007669"/>
    <property type="project" value="InterPro"/>
</dbReference>
<sequence length="439" mass="48882">MQKKKNAGLSRRKFMGASALGATGLSFLPYLGFSKPQQFTSSSLGTSKVRLGFIGLGRQASGLLRNMMNIPNVEIIAGCDVYGVKRERFQHVVAEQYGKEPSSIPVYEKYQDLLQRADVDAVVIATPDFWHALIAIDACRAKKDIYLEKPLTYTVKEGQELVKAVRDNSVVLAVGSQQRSEANFQYAVRMVQKGHIGKVNHVKAHVGQPTSPKPYDLSKESIPADLNWDLWLGPIKPVHYNAELNPPISLDPKKNENIWGAWRWYWETGGGLMTDWGAHMFDIAQWGIGMDRHGPVEVAPEKDNNPLTFTYANGIVMTAEPFDGGTRGVRFIGDKGWIQVSRQGFKSSIPDLAVPEAEKSTINAHPHHVDFIESVIRRKDPIASVEIGHSTCTVCTLGNISNKLGRKLKWNPTQQTFEQDAEAEAMLHYDYENGYSLDA</sequence>
<dbReference type="InterPro" id="IPR050463">
    <property type="entry name" value="Gfo/Idh/MocA_oxidrdct_glycsds"/>
</dbReference>
<proteinExistence type="predicted"/>
<organism evidence="3 4">
    <name type="scientific">Echinicola strongylocentroti</name>
    <dbReference type="NCBI Taxonomy" id="1795355"/>
    <lineage>
        <taxon>Bacteria</taxon>
        <taxon>Pseudomonadati</taxon>
        <taxon>Bacteroidota</taxon>
        <taxon>Cytophagia</taxon>
        <taxon>Cytophagales</taxon>
        <taxon>Cyclobacteriaceae</taxon>
        <taxon>Echinicola</taxon>
    </lineage>
</organism>
<dbReference type="Pfam" id="PF19051">
    <property type="entry name" value="GFO_IDH_MocA_C2"/>
    <property type="match status" value="1"/>
</dbReference>
<feature type="domain" description="Gfo/Idh/MocA-like oxidoreductase N-terminal" evidence="1">
    <location>
        <begin position="50"/>
        <end position="175"/>
    </location>
</feature>
<dbReference type="KEGG" id="est:DN752_11610"/>
<gene>
    <name evidence="3" type="ORF">DN752_11610</name>
</gene>
<dbReference type="InterPro" id="IPR006311">
    <property type="entry name" value="TAT_signal"/>
</dbReference>
<evidence type="ECO:0000259" key="1">
    <source>
        <dbReference type="Pfam" id="PF01408"/>
    </source>
</evidence>
<evidence type="ECO:0000313" key="3">
    <source>
        <dbReference type="EMBL" id="AWW30718.1"/>
    </source>
</evidence>
<evidence type="ECO:0000313" key="4">
    <source>
        <dbReference type="Proteomes" id="UP000248688"/>
    </source>
</evidence>
<reference evidence="3 4" key="1">
    <citation type="submission" date="2018-06" db="EMBL/GenBank/DDBJ databases">
        <title>Echinicola strongylocentroti sp. nov., isolated from a sea urchin Strongylocentrotus intermedius.</title>
        <authorList>
            <person name="Bae S.S."/>
        </authorList>
    </citation>
    <scope>NUCLEOTIDE SEQUENCE [LARGE SCALE GENOMIC DNA]</scope>
    <source>
        <strain evidence="3 4">MEBiC08714</strain>
    </source>
</reference>
<dbReference type="RefSeq" id="WP_112784095.1">
    <property type="nucleotide sequence ID" value="NZ_CP030041.1"/>
</dbReference>